<reference evidence="1" key="1">
    <citation type="submission" date="2021-06" db="EMBL/GenBank/DDBJ databases">
        <title>Parelaphostrongylus tenuis whole genome reference sequence.</title>
        <authorList>
            <person name="Garwood T.J."/>
            <person name="Larsen P.A."/>
            <person name="Fountain-Jones N.M."/>
            <person name="Garbe J.R."/>
            <person name="Macchietto M.G."/>
            <person name="Kania S.A."/>
            <person name="Gerhold R.W."/>
            <person name="Richards J.E."/>
            <person name="Wolf T.M."/>
        </authorList>
    </citation>
    <scope>NUCLEOTIDE SEQUENCE</scope>
    <source>
        <strain evidence="1">MNPRO001-30</strain>
        <tissue evidence="1">Meninges</tissue>
    </source>
</reference>
<evidence type="ECO:0000313" key="2">
    <source>
        <dbReference type="Proteomes" id="UP001196413"/>
    </source>
</evidence>
<protein>
    <submittedName>
        <fullName evidence="1">Uncharacterized protein</fullName>
    </submittedName>
</protein>
<dbReference type="AlphaFoldDB" id="A0AAD5N6C2"/>
<sequence length="99" mass="10890">MMETSNTELVFHSSSLTISCIENSNYSSSNDSIDSLSIELLTTVTASRSWLTTSSGMDYNGMLTILRGADKQRTATVENAELISRNRSLVLDRHPEKTG</sequence>
<organism evidence="1 2">
    <name type="scientific">Parelaphostrongylus tenuis</name>
    <name type="common">Meningeal worm</name>
    <dbReference type="NCBI Taxonomy" id="148309"/>
    <lineage>
        <taxon>Eukaryota</taxon>
        <taxon>Metazoa</taxon>
        <taxon>Ecdysozoa</taxon>
        <taxon>Nematoda</taxon>
        <taxon>Chromadorea</taxon>
        <taxon>Rhabditida</taxon>
        <taxon>Rhabditina</taxon>
        <taxon>Rhabditomorpha</taxon>
        <taxon>Strongyloidea</taxon>
        <taxon>Metastrongylidae</taxon>
        <taxon>Parelaphostrongylus</taxon>
    </lineage>
</organism>
<accession>A0AAD5N6C2</accession>
<gene>
    <name evidence="1" type="ORF">KIN20_017401</name>
</gene>
<keyword evidence="2" id="KW-1185">Reference proteome</keyword>
<name>A0AAD5N6C2_PARTN</name>
<evidence type="ECO:0000313" key="1">
    <source>
        <dbReference type="EMBL" id="KAJ1358859.1"/>
    </source>
</evidence>
<dbReference type="Proteomes" id="UP001196413">
    <property type="component" value="Unassembled WGS sequence"/>
</dbReference>
<dbReference type="EMBL" id="JAHQIW010003497">
    <property type="protein sequence ID" value="KAJ1358859.1"/>
    <property type="molecule type" value="Genomic_DNA"/>
</dbReference>
<comment type="caution">
    <text evidence="1">The sequence shown here is derived from an EMBL/GenBank/DDBJ whole genome shotgun (WGS) entry which is preliminary data.</text>
</comment>
<proteinExistence type="predicted"/>